<dbReference type="RefSeq" id="XP_002540999.1">
    <property type="nucleotide sequence ID" value="XM_002540953.1"/>
</dbReference>
<protein>
    <submittedName>
        <fullName evidence="2">Uncharacterized protein</fullName>
    </submittedName>
</protein>
<sequence>MTNSTSQPWNASQAGPRPSQNSGPLTNRQSNATLNLTIKAVSSKSPFPSPKNPQTQPSLNQLPQPPPAHIYIHISPSANPNSAPYASIDMIPPIVASGALLSPPADTASSTQPESNTIPAPDPETETATETQRARSSRVYYGSTRRSDDTRQPFRRSSAHDVDAERPRRTNRDTARGSRNRSSTRTDVHTSSDSESDVIEMCRMCHVEAAICQHPMVARGRRLCEICFHTMIPTETHGNNAS</sequence>
<keyword evidence="3" id="KW-1185">Reference proteome</keyword>
<feature type="compositionally biased region" description="Polar residues" evidence="1">
    <location>
        <begin position="107"/>
        <end position="116"/>
    </location>
</feature>
<organism evidence="2 3">
    <name type="scientific">Uncinocarpus reesii (strain UAMH 1704)</name>
    <dbReference type="NCBI Taxonomy" id="336963"/>
    <lineage>
        <taxon>Eukaryota</taxon>
        <taxon>Fungi</taxon>
        <taxon>Dikarya</taxon>
        <taxon>Ascomycota</taxon>
        <taxon>Pezizomycotina</taxon>
        <taxon>Eurotiomycetes</taxon>
        <taxon>Eurotiomycetidae</taxon>
        <taxon>Onygenales</taxon>
        <taxon>Onygenaceae</taxon>
        <taxon>Uncinocarpus</taxon>
    </lineage>
</organism>
<feature type="compositionally biased region" description="Low complexity" evidence="1">
    <location>
        <begin position="42"/>
        <end position="62"/>
    </location>
</feature>
<dbReference type="Proteomes" id="UP000002058">
    <property type="component" value="Unassembled WGS sequence"/>
</dbReference>
<reference evidence="3" key="1">
    <citation type="journal article" date="2009" name="Genome Res.">
        <title>Comparative genomic analyses of the human fungal pathogens Coccidioides and their relatives.</title>
        <authorList>
            <person name="Sharpton T.J."/>
            <person name="Stajich J.E."/>
            <person name="Rounsley S.D."/>
            <person name="Gardner M.J."/>
            <person name="Wortman J.R."/>
            <person name="Jordar V.S."/>
            <person name="Maiti R."/>
            <person name="Kodira C.D."/>
            <person name="Neafsey D.E."/>
            <person name="Zeng Q."/>
            <person name="Hung C.-Y."/>
            <person name="McMahan C."/>
            <person name="Muszewska A."/>
            <person name="Grynberg M."/>
            <person name="Mandel M.A."/>
            <person name="Kellner E.M."/>
            <person name="Barker B.M."/>
            <person name="Galgiani J.N."/>
            <person name="Orbach M.J."/>
            <person name="Kirkland T.N."/>
            <person name="Cole G.T."/>
            <person name="Henn M.R."/>
            <person name="Birren B.W."/>
            <person name="Taylor J.W."/>
        </authorList>
    </citation>
    <scope>NUCLEOTIDE SEQUENCE [LARGE SCALE GENOMIC DNA]</scope>
    <source>
        <strain evidence="3">UAMH 1704</strain>
    </source>
</reference>
<dbReference type="KEGG" id="ure:UREG_00512"/>
<accession>C4JE88</accession>
<dbReference type="VEuPathDB" id="FungiDB:UREG_00512"/>
<evidence type="ECO:0000313" key="2">
    <source>
        <dbReference type="EMBL" id="EEP75666.1"/>
    </source>
</evidence>
<evidence type="ECO:0000256" key="1">
    <source>
        <dbReference type="SAM" id="MobiDB-lite"/>
    </source>
</evidence>
<dbReference type="EMBL" id="CH476615">
    <property type="protein sequence ID" value="EEP75666.1"/>
    <property type="molecule type" value="Genomic_DNA"/>
</dbReference>
<dbReference type="HOGENOM" id="CLU_1147917_0_0_1"/>
<dbReference type="AlphaFoldDB" id="C4JE88"/>
<feature type="region of interest" description="Disordered" evidence="1">
    <location>
        <begin position="102"/>
        <end position="196"/>
    </location>
</feature>
<name>C4JE88_UNCRE</name>
<evidence type="ECO:0000313" key="3">
    <source>
        <dbReference type="Proteomes" id="UP000002058"/>
    </source>
</evidence>
<feature type="region of interest" description="Disordered" evidence="1">
    <location>
        <begin position="1"/>
        <end position="75"/>
    </location>
</feature>
<feature type="compositionally biased region" description="Polar residues" evidence="1">
    <location>
        <begin position="1"/>
        <end position="36"/>
    </location>
</feature>
<feature type="compositionally biased region" description="Basic and acidic residues" evidence="1">
    <location>
        <begin position="145"/>
        <end position="176"/>
    </location>
</feature>
<dbReference type="GeneID" id="8437310"/>
<proteinExistence type="predicted"/>
<gene>
    <name evidence="2" type="ORF">UREG_00512</name>
</gene>
<dbReference type="InParanoid" id="C4JE88"/>